<evidence type="ECO:0000313" key="3">
    <source>
        <dbReference type="Proteomes" id="UP001529510"/>
    </source>
</evidence>
<accession>A0ABD0RES5</accession>
<dbReference type="EMBL" id="JAMKFB020000004">
    <property type="protein sequence ID" value="KAL0196570.1"/>
    <property type="molecule type" value="Genomic_DNA"/>
</dbReference>
<feature type="compositionally biased region" description="Basic and acidic residues" evidence="1">
    <location>
        <begin position="1"/>
        <end position="38"/>
    </location>
</feature>
<name>A0ABD0RES5_CIRMR</name>
<proteinExistence type="predicted"/>
<organism evidence="2 3">
    <name type="scientific">Cirrhinus mrigala</name>
    <name type="common">Mrigala</name>
    <dbReference type="NCBI Taxonomy" id="683832"/>
    <lineage>
        <taxon>Eukaryota</taxon>
        <taxon>Metazoa</taxon>
        <taxon>Chordata</taxon>
        <taxon>Craniata</taxon>
        <taxon>Vertebrata</taxon>
        <taxon>Euteleostomi</taxon>
        <taxon>Actinopterygii</taxon>
        <taxon>Neopterygii</taxon>
        <taxon>Teleostei</taxon>
        <taxon>Ostariophysi</taxon>
        <taxon>Cypriniformes</taxon>
        <taxon>Cyprinidae</taxon>
        <taxon>Labeoninae</taxon>
        <taxon>Labeonini</taxon>
        <taxon>Cirrhinus</taxon>
    </lineage>
</organism>
<feature type="non-terminal residue" evidence="2">
    <location>
        <position position="78"/>
    </location>
</feature>
<sequence length="78" mass="9038">MAQNRAKEDDYSNKEPLQDNKVPEEQKAAAESKEKEEELGYSLYPERNSSKYKQGSIGESLFTFKHKCQIMLQFAMDT</sequence>
<reference evidence="2 3" key="1">
    <citation type="submission" date="2024-05" db="EMBL/GenBank/DDBJ databases">
        <title>Genome sequencing and assembly of Indian major carp, Cirrhinus mrigala (Hamilton, 1822).</title>
        <authorList>
            <person name="Mohindra V."/>
            <person name="Chowdhury L.M."/>
            <person name="Lal K."/>
            <person name="Jena J.K."/>
        </authorList>
    </citation>
    <scope>NUCLEOTIDE SEQUENCE [LARGE SCALE GENOMIC DNA]</scope>
    <source>
        <strain evidence="2">CM1030</strain>
        <tissue evidence="2">Blood</tissue>
    </source>
</reference>
<evidence type="ECO:0000256" key="1">
    <source>
        <dbReference type="SAM" id="MobiDB-lite"/>
    </source>
</evidence>
<dbReference type="Proteomes" id="UP001529510">
    <property type="component" value="Unassembled WGS sequence"/>
</dbReference>
<feature type="region of interest" description="Disordered" evidence="1">
    <location>
        <begin position="1"/>
        <end position="53"/>
    </location>
</feature>
<evidence type="ECO:0000313" key="2">
    <source>
        <dbReference type="EMBL" id="KAL0196570.1"/>
    </source>
</evidence>
<dbReference type="AlphaFoldDB" id="A0ABD0RES5"/>
<comment type="caution">
    <text evidence="2">The sequence shown here is derived from an EMBL/GenBank/DDBJ whole genome shotgun (WGS) entry which is preliminary data.</text>
</comment>
<keyword evidence="3" id="KW-1185">Reference proteome</keyword>
<gene>
    <name evidence="2" type="ORF">M9458_010142</name>
</gene>
<protein>
    <submittedName>
        <fullName evidence="2">Uncharacterized protein</fullName>
    </submittedName>
</protein>